<dbReference type="InterPro" id="IPR032867">
    <property type="entry name" value="DYW_dom"/>
</dbReference>
<dbReference type="Pfam" id="PF13041">
    <property type="entry name" value="PPR_2"/>
    <property type="match status" value="2"/>
</dbReference>
<evidence type="ECO:0000256" key="2">
    <source>
        <dbReference type="ARBA" id="ARBA00022737"/>
    </source>
</evidence>
<accession>A0A7J7DH83</accession>
<proteinExistence type="inferred from homology"/>
<dbReference type="Pfam" id="PF20431">
    <property type="entry name" value="E_motif"/>
    <property type="match status" value="1"/>
</dbReference>
<dbReference type="Gene3D" id="1.25.40.10">
    <property type="entry name" value="Tetratricopeptide repeat domain"/>
    <property type="match status" value="3"/>
</dbReference>
<evidence type="ECO:0000259" key="4">
    <source>
        <dbReference type="Pfam" id="PF14432"/>
    </source>
</evidence>
<dbReference type="FunFam" id="1.25.40.10:FF:000344">
    <property type="entry name" value="Pentatricopeptide repeat-containing protein"/>
    <property type="match status" value="1"/>
</dbReference>
<feature type="repeat" description="PPR" evidence="3">
    <location>
        <begin position="267"/>
        <end position="297"/>
    </location>
</feature>
<dbReference type="FunFam" id="1.25.40.10:FF:000184">
    <property type="entry name" value="Pentatricopeptide repeat-containing protein, chloroplastic"/>
    <property type="match status" value="1"/>
</dbReference>
<keyword evidence="6" id="KW-1185">Reference proteome</keyword>
<evidence type="ECO:0000313" key="5">
    <source>
        <dbReference type="EMBL" id="KAF5745735.1"/>
    </source>
</evidence>
<protein>
    <recommendedName>
        <fullName evidence="4">DYW domain-containing protein</fullName>
    </recommendedName>
</protein>
<dbReference type="GO" id="GO:0008270">
    <property type="term" value="F:zinc ion binding"/>
    <property type="evidence" value="ECO:0007669"/>
    <property type="project" value="InterPro"/>
</dbReference>
<keyword evidence="2" id="KW-0677">Repeat</keyword>
<dbReference type="InterPro" id="IPR002885">
    <property type="entry name" value="PPR_rpt"/>
</dbReference>
<gene>
    <name evidence="5" type="ORF">HS088_TW07G01327</name>
</gene>
<organism evidence="5 6">
    <name type="scientific">Tripterygium wilfordii</name>
    <name type="common">Thunder God vine</name>
    <dbReference type="NCBI Taxonomy" id="458696"/>
    <lineage>
        <taxon>Eukaryota</taxon>
        <taxon>Viridiplantae</taxon>
        <taxon>Streptophyta</taxon>
        <taxon>Embryophyta</taxon>
        <taxon>Tracheophyta</taxon>
        <taxon>Spermatophyta</taxon>
        <taxon>Magnoliopsida</taxon>
        <taxon>eudicotyledons</taxon>
        <taxon>Gunneridae</taxon>
        <taxon>Pentapetalae</taxon>
        <taxon>rosids</taxon>
        <taxon>fabids</taxon>
        <taxon>Celastrales</taxon>
        <taxon>Celastraceae</taxon>
        <taxon>Tripterygium</taxon>
    </lineage>
</organism>
<dbReference type="EMBL" id="JAAARO010000007">
    <property type="protein sequence ID" value="KAF5745735.1"/>
    <property type="molecule type" value="Genomic_DNA"/>
</dbReference>
<dbReference type="InterPro" id="IPR046848">
    <property type="entry name" value="E_motif"/>
</dbReference>
<dbReference type="InterPro" id="IPR011990">
    <property type="entry name" value="TPR-like_helical_dom_sf"/>
</dbReference>
<dbReference type="InParanoid" id="A0A7J7DH83"/>
<comment type="caution">
    <text evidence="5">The sequence shown here is derived from an EMBL/GenBank/DDBJ whole genome shotgun (WGS) entry which is preliminary data.</text>
</comment>
<sequence>MEISTMSQALQLHAKILKTPDNTPDQNYQKGLFKLFTFTALSPSGDLKYAHSILNSLRYPSSYYYNTMIRAYSQSPDPTIAFSIFLSMLHDPTSTFPRPNNFTFPFLLKSCARSRLIRLGKQVHGQAIKSGFGTDLYIKNSLIHMYSGCGESGHACKVFDKMGERDVVSWTAMIDGLVDNDQPVKAIELFERMLIDGLEINDATIVSVLRACADSGALSMGKRVHGLVEERNVALKANVSTILIDMYAKCGCIDNARQVFDDIVDKDVFSWTAMISGLASHGECKGAIGLFKEMVEKFNVKPDERTMTAVLSACRNSGMVNEGFQYFRTMRKKYGLKPTIQHYGCVVDLLARAGRLKEAEDFIRKMPIQPDVVLWRNLIWSCKVHGDTERGERLIKEFELLKSGDSDCGSYVLAGNVYASAGKWDDKARVRELMRQKGLIKPPGSSKIEVDGLIHEFIFGDSNHPDAKMIYLKLDEVKEGLREEGYLPKVSEVLLEMDAEEKSFQLWHHSEKLAVAFGLIKTSPGSEIRIVKNLRSCEDCHDVMKLISKKYQREIIVRDRIRFHHFRNGCCSCGDYW</sequence>
<evidence type="ECO:0000313" key="6">
    <source>
        <dbReference type="Proteomes" id="UP000593562"/>
    </source>
</evidence>
<dbReference type="GO" id="GO:0003723">
    <property type="term" value="F:RNA binding"/>
    <property type="evidence" value="ECO:0007669"/>
    <property type="project" value="InterPro"/>
</dbReference>
<dbReference type="Pfam" id="PF14432">
    <property type="entry name" value="DYW_deaminase"/>
    <property type="match status" value="1"/>
</dbReference>
<feature type="domain" description="DYW" evidence="4">
    <location>
        <begin position="485"/>
        <end position="577"/>
    </location>
</feature>
<feature type="repeat" description="PPR" evidence="3">
    <location>
        <begin position="166"/>
        <end position="200"/>
    </location>
</feature>
<dbReference type="Proteomes" id="UP000593562">
    <property type="component" value="Unassembled WGS sequence"/>
</dbReference>
<comment type="similarity">
    <text evidence="1">Belongs to the PPR family. PCMP-H subfamily.</text>
</comment>
<dbReference type="OrthoDB" id="185373at2759"/>
<dbReference type="PANTHER" id="PTHR47926:SF461">
    <property type="entry name" value="PENTATRICOPEPTIDE REPEAT SUPERFAMILY PROTEIN"/>
    <property type="match status" value="1"/>
</dbReference>
<dbReference type="PROSITE" id="PS51375">
    <property type="entry name" value="PPR"/>
    <property type="match status" value="2"/>
</dbReference>
<dbReference type="AlphaFoldDB" id="A0A7J7DH83"/>
<dbReference type="PANTHER" id="PTHR47926">
    <property type="entry name" value="PENTATRICOPEPTIDE REPEAT-CONTAINING PROTEIN"/>
    <property type="match status" value="1"/>
</dbReference>
<dbReference type="InterPro" id="IPR046960">
    <property type="entry name" value="PPR_At4g14850-like_plant"/>
</dbReference>
<name>A0A7J7DH83_TRIWF</name>
<evidence type="ECO:0000256" key="1">
    <source>
        <dbReference type="ARBA" id="ARBA00006643"/>
    </source>
</evidence>
<evidence type="ECO:0000256" key="3">
    <source>
        <dbReference type="PROSITE-ProRule" id="PRU00708"/>
    </source>
</evidence>
<dbReference type="GO" id="GO:0009451">
    <property type="term" value="P:RNA modification"/>
    <property type="evidence" value="ECO:0007669"/>
    <property type="project" value="InterPro"/>
</dbReference>
<dbReference type="NCBIfam" id="TIGR00756">
    <property type="entry name" value="PPR"/>
    <property type="match status" value="3"/>
</dbReference>
<dbReference type="Pfam" id="PF01535">
    <property type="entry name" value="PPR"/>
    <property type="match status" value="2"/>
</dbReference>
<reference evidence="5 6" key="1">
    <citation type="journal article" date="2020" name="Nat. Commun.">
        <title>Genome of Tripterygium wilfordii and identification of cytochrome P450 involved in triptolide biosynthesis.</title>
        <authorList>
            <person name="Tu L."/>
            <person name="Su P."/>
            <person name="Zhang Z."/>
            <person name="Gao L."/>
            <person name="Wang J."/>
            <person name="Hu T."/>
            <person name="Zhou J."/>
            <person name="Zhang Y."/>
            <person name="Zhao Y."/>
            <person name="Liu Y."/>
            <person name="Song Y."/>
            <person name="Tong Y."/>
            <person name="Lu Y."/>
            <person name="Yang J."/>
            <person name="Xu C."/>
            <person name="Jia M."/>
            <person name="Peters R.J."/>
            <person name="Huang L."/>
            <person name="Gao W."/>
        </authorList>
    </citation>
    <scope>NUCLEOTIDE SEQUENCE [LARGE SCALE GENOMIC DNA]</scope>
    <source>
        <strain evidence="6">cv. XIE 37</strain>
        <tissue evidence="5">Leaf</tissue>
    </source>
</reference>